<feature type="coiled-coil region" evidence="1">
    <location>
        <begin position="111"/>
        <end position="143"/>
    </location>
</feature>
<evidence type="ECO:0000313" key="4">
    <source>
        <dbReference type="Proteomes" id="UP001044222"/>
    </source>
</evidence>
<dbReference type="InterPro" id="IPR050143">
    <property type="entry name" value="TRIM/RBCC"/>
</dbReference>
<dbReference type="InterPro" id="IPR043136">
    <property type="entry name" value="B30.2/SPRY_sf"/>
</dbReference>
<evidence type="ECO:0000259" key="2">
    <source>
        <dbReference type="PROSITE" id="PS50188"/>
    </source>
</evidence>
<dbReference type="Pfam" id="PF13765">
    <property type="entry name" value="PRY"/>
    <property type="match status" value="1"/>
</dbReference>
<dbReference type="InterPro" id="IPR003877">
    <property type="entry name" value="SPRY_dom"/>
</dbReference>
<dbReference type="SUPFAM" id="SSF49899">
    <property type="entry name" value="Concanavalin A-like lectins/glucanases"/>
    <property type="match status" value="1"/>
</dbReference>
<dbReference type="AlphaFoldDB" id="A0A9D3S3T5"/>
<organism evidence="3 4">
    <name type="scientific">Anguilla anguilla</name>
    <name type="common">European freshwater eel</name>
    <name type="synonym">Muraena anguilla</name>
    <dbReference type="NCBI Taxonomy" id="7936"/>
    <lineage>
        <taxon>Eukaryota</taxon>
        <taxon>Metazoa</taxon>
        <taxon>Chordata</taxon>
        <taxon>Craniata</taxon>
        <taxon>Vertebrata</taxon>
        <taxon>Euteleostomi</taxon>
        <taxon>Actinopterygii</taxon>
        <taxon>Neopterygii</taxon>
        <taxon>Teleostei</taxon>
        <taxon>Anguilliformes</taxon>
        <taxon>Anguillidae</taxon>
        <taxon>Anguilla</taxon>
    </lineage>
</organism>
<proteinExistence type="predicted"/>
<dbReference type="PANTHER" id="PTHR24103">
    <property type="entry name" value="E3 UBIQUITIN-PROTEIN LIGASE TRIM"/>
    <property type="match status" value="1"/>
</dbReference>
<accession>A0A9D3S3T5</accession>
<dbReference type="Pfam" id="PF00622">
    <property type="entry name" value="SPRY"/>
    <property type="match status" value="1"/>
</dbReference>
<dbReference type="Proteomes" id="UP001044222">
    <property type="component" value="Unassembled WGS sequence"/>
</dbReference>
<reference evidence="3" key="1">
    <citation type="submission" date="2021-01" db="EMBL/GenBank/DDBJ databases">
        <title>A chromosome-scale assembly of European eel, Anguilla anguilla.</title>
        <authorList>
            <person name="Henkel C."/>
            <person name="Jong-Raadsen S.A."/>
            <person name="Dufour S."/>
            <person name="Weltzien F.-A."/>
            <person name="Palstra A.P."/>
            <person name="Pelster B."/>
            <person name="Spaink H.P."/>
            <person name="Van Den Thillart G.E."/>
            <person name="Jansen H."/>
            <person name="Zahm M."/>
            <person name="Klopp C."/>
            <person name="Cedric C."/>
            <person name="Louis A."/>
            <person name="Berthelot C."/>
            <person name="Parey E."/>
            <person name="Roest Crollius H."/>
            <person name="Montfort J."/>
            <person name="Robinson-Rechavi M."/>
            <person name="Bucao C."/>
            <person name="Bouchez O."/>
            <person name="Gislard M."/>
            <person name="Lluch J."/>
            <person name="Milhes M."/>
            <person name="Lampietro C."/>
            <person name="Lopez Roques C."/>
            <person name="Donnadieu C."/>
            <person name="Braasch I."/>
            <person name="Desvignes T."/>
            <person name="Postlethwait J."/>
            <person name="Bobe J."/>
            <person name="Guiguen Y."/>
            <person name="Dirks R."/>
        </authorList>
    </citation>
    <scope>NUCLEOTIDE SEQUENCE</scope>
    <source>
        <strain evidence="3">Tag_6206</strain>
        <tissue evidence="3">Liver</tissue>
    </source>
</reference>
<evidence type="ECO:0000256" key="1">
    <source>
        <dbReference type="SAM" id="Coils"/>
    </source>
</evidence>
<comment type="caution">
    <text evidence="3">The sequence shown here is derived from an EMBL/GenBank/DDBJ whole genome shotgun (WGS) entry which is preliminary data.</text>
</comment>
<feature type="domain" description="B30.2/SPRY" evidence="2">
    <location>
        <begin position="235"/>
        <end position="421"/>
    </location>
</feature>
<dbReference type="InterPro" id="IPR003879">
    <property type="entry name" value="Butyrophylin_SPRY"/>
</dbReference>
<keyword evidence="4" id="KW-1185">Reference proteome</keyword>
<dbReference type="SMART" id="SM00589">
    <property type="entry name" value="PRY"/>
    <property type="match status" value="1"/>
</dbReference>
<evidence type="ECO:0000313" key="3">
    <source>
        <dbReference type="EMBL" id="KAG5853693.1"/>
    </source>
</evidence>
<dbReference type="InterPro" id="IPR006574">
    <property type="entry name" value="PRY"/>
</dbReference>
<keyword evidence="1" id="KW-0175">Coiled coil</keyword>
<dbReference type="InterPro" id="IPR001870">
    <property type="entry name" value="B30.2/SPRY"/>
</dbReference>
<protein>
    <recommendedName>
        <fullName evidence="2">B30.2/SPRY domain-containing protein</fullName>
    </recommendedName>
</protein>
<dbReference type="EMBL" id="JAFIRN010000002">
    <property type="protein sequence ID" value="KAG5853693.1"/>
    <property type="molecule type" value="Genomic_DNA"/>
</dbReference>
<dbReference type="PROSITE" id="PS50188">
    <property type="entry name" value="B302_SPRY"/>
    <property type="match status" value="1"/>
</dbReference>
<gene>
    <name evidence="3" type="ORF">ANANG_G00028710</name>
</gene>
<dbReference type="SMART" id="SM00449">
    <property type="entry name" value="SPRY"/>
    <property type="match status" value="1"/>
</dbReference>
<dbReference type="InterPro" id="IPR013320">
    <property type="entry name" value="ConA-like_dom_sf"/>
</dbReference>
<dbReference type="Gene3D" id="3.30.160.60">
    <property type="entry name" value="Classic Zinc Finger"/>
    <property type="match status" value="1"/>
</dbReference>
<dbReference type="SUPFAM" id="SSF57845">
    <property type="entry name" value="B-box zinc-binding domain"/>
    <property type="match status" value="1"/>
</dbReference>
<dbReference type="PRINTS" id="PR01407">
    <property type="entry name" value="BUTYPHLNCDUF"/>
</dbReference>
<name>A0A9D3S3T5_ANGAN</name>
<dbReference type="Gene3D" id="2.60.120.920">
    <property type="match status" value="1"/>
</dbReference>
<sequence length="442" mass="50328">MAASPEMTASVPICRKHKAPLGLYCVEMEELACEGCKEASGRKKYRFWTLREAAEEHKVVLRISRDKLLAKVKGHEKAQRVFSDMAKHLKSQAQQTERQIKDEFEILHRFLREEEEARIAALKEEEEQKRRTLKERIQGITEEKSSVSDTIKTIEQELEADDILFLQNYKDTVYKTWRSLQDQQCQPGVYKLMSKVSEMMKLPGQVHADTVQRMCKPHPEPEPITGGLIDVAKHLGNLKYRVWEKMLAIAPYSPVSLDPNTATFHLSLSEGLTSLKYCTDNPQLPDNPERFTSRAEMLGSRGFASGTHHWDVDVGDNTSWAVGVATQSVLRKGRNRGVGIVALRLDNGSYRVKTAHLPEQGRLRRVRVELDWNNGRVAFSDPVRNRPVADVSFPFTEPAFPYFYSSCEDHPLRIVPEKVSIAVGAPKQGESSALPGIYHWFW</sequence>